<evidence type="ECO:0000256" key="7">
    <source>
        <dbReference type="ARBA" id="ARBA00022741"/>
    </source>
</evidence>
<keyword evidence="10" id="KW-0539">Nucleus</keyword>
<dbReference type="AlphaFoldDB" id="V6M185"/>
<evidence type="ECO:0000256" key="1">
    <source>
        <dbReference type="ARBA" id="ARBA00004114"/>
    </source>
</evidence>
<dbReference type="GO" id="GO:0005525">
    <property type="term" value="F:GTP binding"/>
    <property type="evidence" value="ECO:0007669"/>
    <property type="project" value="UniProtKB-UniRule"/>
</dbReference>
<dbReference type="GO" id="GO:0005814">
    <property type="term" value="C:centriole"/>
    <property type="evidence" value="ECO:0007669"/>
    <property type="project" value="UniProtKB-SubCell"/>
</dbReference>
<dbReference type="InterPro" id="IPR008280">
    <property type="entry name" value="Tub_FtsZ_C"/>
</dbReference>
<dbReference type="GO" id="GO:0007017">
    <property type="term" value="P:microtubule-based process"/>
    <property type="evidence" value="ECO:0007669"/>
    <property type="project" value="InterPro"/>
</dbReference>
<keyword evidence="8" id="KW-0970">Cilium biogenesis/degradation</keyword>
<keyword evidence="7 14" id="KW-0547">Nucleotide-binding</keyword>
<comment type="similarity">
    <text evidence="4 14">Belongs to the tubulin family.</text>
</comment>
<dbReference type="GO" id="GO:0005200">
    <property type="term" value="F:structural constituent of cytoskeleton"/>
    <property type="evidence" value="ECO:0007669"/>
    <property type="project" value="InterPro"/>
</dbReference>
<dbReference type="EMBL" id="AUWU02000007">
    <property type="protein sequence ID" value="KAH0571167.1"/>
    <property type="molecule type" value="Genomic_DNA"/>
</dbReference>
<evidence type="ECO:0000256" key="9">
    <source>
        <dbReference type="ARBA" id="ARBA00023134"/>
    </source>
</evidence>
<evidence type="ECO:0000256" key="3">
    <source>
        <dbReference type="ARBA" id="ARBA00004138"/>
    </source>
</evidence>
<dbReference type="Gene3D" id="3.40.50.1440">
    <property type="entry name" value="Tubulin/FtsZ, GTPase domain"/>
    <property type="match status" value="1"/>
</dbReference>
<evidence type="ECO:0000313" key="17">
    <source>
        <dbReference type="EMBL" id="KAH0571167.1"/>
    </source>
</evidence>
<accession>V6M185</accession>
<evidence type="ECO:0000256" key="14">
    <source>
        <dbReference type="RuleBase" id="RU000352"/>
    </source>
</evidence>
<protein>
    <recommendedName>
        <fullName evidence="5">Tubulin delta chain</fullName>
    </recommendedName>
    <alternativeName>
        <fullName evidence="12">Delta-tubulin</fullName>
    </alternativeName>
</protein>
<dbReference type="PROSITE" id="PS00227">
    <property type="entry name" value="TUBULIN"/>
    <property type="match status" value="1"/>
</dbReference>
<evidence type="ECO:0000313" key="16">
    <source>
        <dbReference type="EMBL" id="EST46939.1"/>
    </source>
</evidence>
<organism evidence="16">
    <name type="scientific">Spironucleus salmonicida</name>
    <dbReference type="NCBI Taxonomy" id="348837"/>
    <lineage>
        <taxon>Eukaryota</taxon>
        <taxon>Metamonada</taxon>
        <taxon>Diplomonadida</taxon>
        <taxon>Hexamitidae</taxon>
        <taxon>Hexamitinae</taxon>
        <taxon>Spironucleus</taxon>
    </lineage>
</organism>
<evidence type="ECO:0000256" key="10">
    <source>
        <dbReference type="ARBA" id="ARBA00023242"/>
    </source>
</evidence>
<evidence type="ECO:0000256" key="13">
    <source>
        <dbReference type="ARBA" id="ARBA00046149"/>
    </source>
</evidence>
<keyword evidence="9 14" id="KW-0342">GTP-binding</keyword>
<dbReference type="GO" id="GO:0030030">
    <property type="term" value="P:cell projection organization"/>
    <property type="evidence" value="ECO:0007669"/>
    <property type="project" value="UniProtKB-KW"/>
</dbReference>
<dbReference type="VEuPathDB" id="GiardiaDB:SS50377_27467"/>
<proteinExistence type="inferred from homology"/>
<comment type="subcellular location">
    <subcellularLocation>
        <location evidence="3">Cell projection</location>
        <location evidence="3">Cilium</location>
    </subcellularLocation>
    <subcellularLocation>
        <location evidence="1">Cytoplasm</location>
        <location evidence="1">Cytoskeleton</location>
        <location evidence="1">Microtubule organizing center</location>
        <location evidence="1">Centrosome</location>
        <location evidence="1">Centriole</location>
    </subcellularLocation>
    <subcellularLocation>
        <location evidence="2">Nucleus</location>
    </subcellularLocation>
</comment>
<dbReference type="SMART" id="SM00864">
    <property type="entry name" value="Tubulin"/>
    <property type="match status" value="1"/>
</dbReference>
<dbReference type="PRINTS" id="PR01224">
    <property type="entry name" value="DELTATUBULIN"/>
</dbReference>
<evidence type="ECO:0000256" key="12">
    <source>
        <dbReference type="ARBA" id="ARBA00030594"/>
    </source>
</evidence>
<keyword evidence="6 14" id="KW-0493">Microtubule</keyword>
<keyword evidence="11" id="KW-0966">Cell projection</keyword>
<feature type="domain" description="Tubulin/FtsZ GTPase" evidence="15">
    <location>
        <begin position="32"/>
        <end position="232"/>
    </location>
</feature>
<evidence type="ECO:0000256" key="4">
    <source>
        <dbReference type="ARBA" id="ARBA00009636"/>
    </source>
</evidence>
<reference evidence="17" key="2">
    <citation type="submission" date="2020-12" db="EMBL/GenBank/DDBJ databases">
        <title>New Spironucleus salmonicida genome in near-complete chromosomes.</title>
        <authorList>
            <person name="Xu F."/>
            <person name="Kurt Z."/>
            <person name="Jimenez-Gonzalez A."/>
            <person name="Astvaldsson A."/>
            <person name="Andersson J.O."/>
            <person name="Svard S.G."/>
        </authorList>
    </citation>
    <scope>NUCLEOTIDE SEQUENCE</scope>
    <source>
        <strain evidence="17">ATCC 50377</strain>
    </source>
</reference>
<evidence type="ECO:0000256" key="8">
    <source>
        <dbReference type="ARBA" id="ARBA00022794"/>
    </source>
</evidence>
<keyword evidence="18" id="KW-1185">Reference proteome</keyword>
<dbReference type="InterPro" id="IPR017975">
    <property type="entry name" value="Tubulin_CS"/>
</dbReference>
<dbReference type="SUPFAM" id="SSF55307">
    <property type="entry name" value="Tubulin C-terminal domain-like"/>
    <property type="match status" value="1"/>
</dbReference>
<evidence type="ECO:0000259" key="15">
    <source>
        <dbReference type="SMART" id="SM00864"/>
    </source>
</evidence>
<dbReference type="InterPro" id="IPR036525">
    <property type="entry name" value="Tubulin/FtsZ_GTPase_sf"/>
</dbReference>
<dbReference type="GO" id="GO:0005929">
    <property type="term" value="C:cilium"/>
    <property type="evidence" value="ECO:0007669"/>
    <property type="project" value="UniProtKB-SubCell"/>
</dbReference>
<evidence type="ECO:0000313" key="18">
    <source>
        <dbReference type="Proteomes" id="UP000018208"/>
    </source>
</evidence>
<evidence type="ECO:0000256" key="5">
    <source>
        <dbReference type="ARBA" id="ARBA00014184"/>
    </source>
</evidence>
<dbReference type="InterPro" id="IPR002967">
    <property type="entry name" value="Delta_tubulin"/>
</dbReference>
<dbReference type="PANTHER" id="PTHR11588">
    <property type="entry name" value="TUBULIN"/>
    <property type="match status" value="1"/>
</dbReference>
<dbReference type="SUPFAM" id="SSF52490">
    <property type="entry name" value="Tubulin nucleotide-binding domain-like"/>
    <property type="match status" value="1"/>
</dbReference>
<dbReference type="InterPro" id="IPR000217">
    <property type="entry name" value="Tubulin"/>
</dbReference>
<dbReference type="EMBL" id="KI546057">
    <property type="protein sequence ID" value="EST46939.1"/>
    <property type="molecule type" value="Genomic_DNA"/>
</dbReference>
<dbReference type="GO" id="GO:0005634">
    <property type="term" value="C:nucleus"/>
    <property type="evidence" value="ECO:0007669"/>
    <property type="project" value="UniProtKB-SubCell"/>
</dbReference>
<dbReference type="PRINTS" id="PR01161">
    <property type="entry name" value="TUBULIN"/>
</dbReference>
<dbReference type="GO" id="GO:0005874">
    <property type="term" value="C:microtubule"/>
    <property type="evidence" value="ECO:0007669"/>
    <property type="project" value="UniProtKB-KW"/>
</dbReference>
<dbReference type="OrthoDB" id="10250004at2759"/>
<sequence>MITLQFGQYGNQIMPEILKRCHNFNLHSETNFSTLFRESPKAQTLVPRSLLIDMEPKVIHSACLNNQKLPFTYLPQQAIFNQSGSGNNWAHGFAFHGPKIATIFTEKLRKELEHADTSVTFFSASSLAGGTGSGLGSFLLNQIAQEHPKNDIFSHAILPFRVGEVNTQNFNALLSLSTIQEVSHSVLLLGNDEAAEAIRKEKGVKTRPNFDVLNEVISHNIGGILAGVEKEIFSCSKSPFMNILCAKTTPTVPIQATERKIFNIAKYIRQMCISGASCDSQMEWKVQNEIKNYGSLVVMRGKGCYEYINGDFGAILKNEVSSYSESYKMLRSTCQGQMKGFQYSWLGGPMGSALLNCGIFNDQITEICDDVVRKLSVGAYMHLYEKFGVGKEVLQQCVQQMRQVVYDYSG</sequence>
<name>V6M185_9EUKA</name>
<dbReference type="Pfam" id="PF00091">
    <property type="entry name" value="Tubulin"/>
    <property type="match status" value="1"/>
</dbReference>
<reference evidence="16 17" key="1">
    <citation type="journal article" date="2014" name="PLoS Genet.">
        <title>The Genome of Spironucleus salmonicida Highlights a Fish Pathogen Adapted to Fluctuating Environments.</title>
        <authorList>
            <person name="Xu F."/>
            <person name="Jerlstrom-Hultqvist J."/>
            <person name="Einarsson E."/>
            <person name="Astvaldsson A."/>
            <person name="Svard S.G."/>
            <person name="Andersson J.O."/>
        </authorList>
    </citation>
    <scope>NUCLEOTIDE SEQUENCE</scope>
    <source>
        <strain evidence="17">ATCC 50377</strain>
    </source>
</reference>
<dbReference type="CDD" id="cd02189">
    <property type="entry name" value="delta_zeta_tubulin-like"/>
    <property type="match status" value="1"/>
</dbReference>
<dbReference type="InterPro" id="IPR003008">
    <property type="entry name" value="Tubulin_FtsZ_GTPase"/>
</dbReference>
<evidence type="ECO:0000256" key="6">
    <source>
        <dbReference type="ARBA" id="ARBA00022701"/>
    </source>
</evidence>
<evidence type="ECO:0000256" key="11">
    <source>
        <dbReference type="ARBA" id="ARBA00023273"/>
    </source>
</evidence>
<comment type="function">
    <text evidence="13">Acts as a positive regulator of hedgehog signaling and regulates ciliary function.</text>
</comment>
<dbReference type="Proteomes" id="UP000018208">
    <property type="component" value="Unassembled WGS sequence"/>
</dbReference>
<gene>
    <name evidence="16" type="ORF">SS50377_13096</name>
    <name evidence="17" type="ORF">SS50377_27467</name>
</gene>
<evidence type="ECO:0000256" key="2">
    <source>
        <dbReference type="ARBA" id="ARBA00004123"/>
    </source>
</evidence>